<sequence length="77" mass="8489">MVRTRAASAGKSFSGVDGKSIKKKGGKVNFLGRMLKFVDKDGLPEKLFAYPCAGSLSRILRRHSHNEDNGIIDKPRE</sequence>
<comment type="caution">
    <text evidence="2">The sequence shown here is derived from an EMBL/GenBank/DDBJ whole genome shotgun (WGS) entry which is preliminary data.</text>
</comment>
<reference evidence="2 3" key="1">
    <citation type="submission" date="2023-03" db="EMBL/GenBank/DDBJ databases">
        <title>High recombination rates correlate with genetic variation in Cardiocondyla obscurior ants.</title>
        <authorList>
            <person name="Errbii M."/>
        </authorList>
    </citation>
    <scope>NUCLEOTIDE SEQUENCE [LARGE SCALE GENOMIC DNA]</scope>
    <source>
        <strain evidence="2">Alpha-2009</strain>
        <tissue evidence="2">Whole body</tissue>
    </source>
</reference>
<evidence type="ECO:0000256" key="1">
    <source>
        <dbReference type="SAM" id="MobiDB-lite"/>
    </source>
</evidence>
<evidence type="ECO:0000313" key="3">
    <source>
        <dbReference type="Proteomes" id="UP001430953"/>
    </source>
</evidence>
<organism evidence="2 3">
    <name type="scientific">Cardiocondyla obscurior</name>
    <dbReference type="NCBI Taxonomy" id="286306"/>
    <lineage>
        <taxon>Eukaryota</taxon>
        <taxon>Metazoa</taxon>
        <taxon>Ecdysozoa</taxon>
        <taxon>Arthropoda</taxon>
        <taxon>Hexapoda</taxon>
        <taxon>Insecta</taxon>
        <taxon>Pterygota</taxon>
        <taxon>Neoptera</taxon>
        <taxon>Endopterygota</taxon>
        <taxon>Hymenoptera</taxon>
        <taxon>Apocrita</taxon>
        <taxon>Aculeata</taxon>
        <taxon>Formicoidea</taxon>
        <taxon>Formicidae</taxon>
        <taxon>Myrmicinae</taxon>
        <taxon>Cardiocondyla</taxon>
    </lineage>
</organism>
<dbReference type="AlphaFoldDB" id="A0AAW2G2P4"/>
<accession>A0AAW2G2P4</accession>
<evidence type="ECO:0000313" key="2">
    <source>
        <dbReference type="EMBL" id="KAL0121818.1"/>
    </source>
</evidence>
<dbReference type="EMBL" id="JADYXP020000006">
    <property type="protein sequence ID" value="KAL0121818.1"/>
    <property type="molecule type" value="Genomic_DNA"/>
</dbReference>
<keyword evidence="3" id="KW-1185">Reference proteome</keyword>
<protein>
    <submittedName>
        <fullName evidence="2">Uncharacterized protein</fullName>
    </submittedName>
</protein>
<gene>
    <name evidence="2" type="ORF">PUN28_006940</name>
</gene>
<dbReference type="Proteomes" id="UP001430953">
    <property type="component" value="Unassembled WGS sequence"/>
</dbReference>
<proteinExistence type="predicted"/>
<feature type="region of interest" description="Disordered" evidence="1">
    <location>
        <begin position="1"/>
        <end position="21"/>
    </location>
</feature>
<name>A0AAW2G2P4_9HYME</name>